<dbReference type="Gene3D" id="3.40.140.120">
    <property type="match status" value="1"/>
</dbReference>
<reference evidence="1 2" key="1">
    <citation type="submission" date="2023-07" db="EMBL/GenBank/DDBJ databases">
        <title>Genomic Encyclopedia of Type Strains, Phase IV (KMG-IV): sequencing the most valuable type-strain genomes for metagenomic binning, comparative biology and taxonomic classification.</title>
        <authorList>
            <person name="Goeker M."/>
        </authorList>
    </citation>
    <scope>NUCLEOTIDE SEQUENCE [LARGE SCALE GENOMIC DNA]</scope>
    <source>
        <strain evidence="1 2">DSM 19922</strain>
    </source>
</reference>
<organism evidence="1 2">
    <name type="scientific">Azospirillum picis</name>
    <dbReference type="NCBI Taxonomy" id="488438"/>
    <lineage>
        <taxon>Bacteria</taxon>
        <taxon>Pseudomonadati</taxon>
        <taxon>Pseudomonadota</taxon>
        <taxon>Alphaproteobacteria</taxon>
        <taxon>Rhodospirillales</taxon>
        <taxon>Azospirillaceae</taxon>
        <taxon>Azospirillum</taxon>
    </lineage>
</organism>
<name>A0ABU0MUY6_9PROT</name>
<gene>
    <name evidence="1" type="ORF">QO018_006213</name>
</gene>
<dbReference type="Proteomes" id="UP001244552">
    <property type="component" value="Unassembled WGS sequence"/>
</dbReference>
<dbReference type="Gene3D" id="3.30.1120.70">
    <property type="match status" value="1"/>
</dbReference>
<evidence type="ECO:0000313" key="2">
    <source>
        <dbReference type="Proteomes" id="UP001244552"/>
    </source>
</evidence>
<dbReference type="EMBL" id="JAUSVU010000043">
    <property type="protein sequence ID" value="MDQ0537311.1"/>
    <property type="molecule type" value="Genomic_DNA"/>
</dbReference>
<protein>
    <submittedName>
        <fullName evidence="1">HK97 family phage portal protein</fullName>
    </submittedName>
</protein>
<dbReference type="NCBIfam" id="TIGR01537">
    <property type="entry name" value="portal_HK97"/>
    <property type="match status" value="1"/>
</dbReference>
<dbReference type="InterPro" id="IPR006944">
    <property type="entry name" value="Phage/GTA_portal"/>
</dbReference>
<evidence type="ECO:0000313" key="1">
    <source>
        <dbReference type="EMBL" id="MDQ0537311.1"/>
    </source>
</evidence>
<dbReference type="InterPro" id="IPR006427">
    <property type="entry name" value="Portal_HK97"/>
</dbReference>
<proteinExistence type="predicted"/>
<accession>A0ABU0MUY6</accession>
<dbReference type="Pfam" id="PF04860">
    <property type="entry name" value="Phage_portal"/>
    <property type="match status" value="1"/>
</dbReference>
<sequence>MGKRKHAKAVVKGAGKSAFPRATGDQLFTGLNDPALLEFLRTGSLPAVTVSVDQALANPAVFRCVDLVSSSIGMLPTYVMRKNGGALEKAEGHPLFDLLQFQPNSWQTAFEFKQLMQLRVLIHGNAYAVIVRTGSKITQFIPVDPCRVLVKQLPDLTVRYEITRDDGSIGYYAAQDVLHLRGLSVDGLTGVSRVQKAAETISIALQAGRAAERIFRNGMMVGGNLKHPGKLGEEGKKFLRDSLTEIHAGPENAGKWIITEEGMEAKPFANTAKDSQLIEARASLVEDIARVFGVPRPLLGMDDTSWGSGIEQLGILFVRYGLAPWFKAWEEALTRSCLSLVERRSFLFDFDETELLRGTLKDQAEFFAKALGAGGQRPWMEVNEVRESVGLGAHPDGAGLISAGENRNVAP</sequence>
<comment type="caution">
    <text evidence="1">The sequence shown here is derived from an EMBL/GenBank/DDBJ whole genome shotgun (WGS) entry which is preliminary data.</text>
</comment>
<dbReference type="Gene3D" id="1.20.1270.210">
    <property type="match status" value="1"/>
</dbReference>
<dbReference type="RefSeq" id="WP_209991038.1">
    <property type="nucleotide sequence ID" value="NZ_JAGINO010000040.1"/>
</dbReference>
<keyword evidence="2" id="KW-1185">Reference proteome</keyword>